<evidence type="ECO:0000313" key="7">
    <source>
        <dbReference type="EMBL" id="CPR16257.1"/>
    </source>
</evidence>
<dbReference type="AlphaFoldDB" id="A0A0D6JBC2"/>
<accession>A0A0D6JBC2</accession>
<evidence type="ECO:0000256" key="5">
    <source>
        <dbReference type="ARBA" id="ARBA00022989"/>
    </source>
</evidence>
<dbReference type="InterPro" id="IPR027417">
    <property type="entry name" value="P-loop_NTPase"/>
</dbReference>
<dbReference type="KEGG" id="fil:BN1229_v1_0723"/>
<dbReference type="SUPFAM" id="SSF52540">
    <property type="entry name" value="P-loop containing nucleoside triphosphate hydrolases"/>
    <property type="match status" value="1"/>
</dbReference>
<comment type="similarity">
    <text evidence="2">Belongs to the VirD4/TraG family.</text>
</comment>
<comment type="subcellular location">
    <subcellularLocation>
        <location evidence="1">Cell membrane</location>
        <topology evidence="1">Multi-pass membrane protein</topology>
    </subcellularLocation>
</comment>
<proteinExistence type="inferred from homology"/>
<name>A0A0D6JBC2_9HYPH</name>
<dbReference type="PANTHER" id="PTHR37937">
    <property type="entry name" value="CONJUGATIVE TRANSFER: DNA TRANSPORT"/>
    <property type="match status" value="1"/>
</dbReference>
<dbReference type="InterPro" id="IPR003688">
    <property type="entry name" value="TraG/VirD4"/>
</dbReference>
<dbReference type="KEGG" id="fiy:BN1229_v1_0727"/>
<dbReference type="PANTHER" id="PTHR37937:SF1">
    <property type="entry name" value="CONJUGATIVE TRANSFER: DNA TRANSPORT"/>
    <property type="match status" value="1"/>
</dbReference>
<organism evidence="7 8">
    <name type="scientific">Candidatus Filomicrobium marinum</name>
    <dbReference type="NCBI Taxonomy" id="1608628"/>
    <lineage>
        <taxon>Bacteria</taxon>
        <taxon>Pseudomonadati</taxon>
        <taxon>Pseudomonadota</taxon>
        <taxon>Alphaproteobacteria</taxon>
        <taxon>Hyphomicrobiales</taxon>
        <taxon>Hyphomicrobiaceae</taxon>
        <taxon>Filomicrobium</taxon>
    </lineage>
</organism>
<evidence type="ECO:0000256" key="6">
    <source>
        <dbReference type="ARBA" id="ARBA00023136"/>
    </source>
</evidence>
<protein>
    <submittedName>
        <fullName evidence="7">Putative TRAG family protein</fullName>
    </submittedName>
</protein>
<keyword evidence="8" id="KW-1185">Reference proteome</keyword>
<evidence type="ECO:0000256" key="3">
    <source>
        <dbReference type="ARBA" id="ARBA00022475"/>
    </source>
</evidence>
<sequence length="682" mass="75837">MMLGIKGENLADVERFLTATLADPAARLSMPAQWFFNFIPQKVFHDLTLKQLGHRGPTVQLGQVILAPQFIANPTLWSFLALWGSNIKRSVDHRHITNIYVHSDLVRDCLTISEKEKSVFMAQFAMYRDTPGQASVDKWARFLLLFMLHDGKGRLVPRGKYQSSPHLPLAMGLMKAFVGTYLPTYDHFIVDAAQEALTYANRAPSAYNPVSAAAVIGSGARWLAAADLATSAVFTTKPSRKALILGRHKDTAQTVYYPHNESLVTIGGSGTGKSQAHVITNLLNYPGSAFILDVKGELWEQTAGYRQKHFGPCYRFSPTDKGGLSHSYNPFDFVSRNPTIAANQCTVLAHQLAGEGQGDQHYWVNRARDFIAAFSIMVAIKHPPQARNLAYVARYLALPTSFEDLTKPAYKNSETAKVIAAMKQLAATANIPFLASQATALENALSDNTRLESIMDTARQFFTAFDTSPTVRATLATSNWKPKDLRYRTGTSIYISLKPGDIQPFAPLIRILFQQHANELIDGSSAKPDQLPITFFLDELPQLGTMSSLNDLLDLGRSAGLRLWLFGQYFGQFQKSYRDLAKGIVGGCRVSSWMRPDDDAADYINPALGQTYSYYSEERQPLAPENQLRGREFRDDIIVLSPGETPMRLSKFFAYREMADRMRLPPPPVPSVLQTPQASSHP</sequence>
<dbReference type="Proteomes" id="UP000033187">
    <property type="component" value="Chromosome 1"/>
</dbReference>
<dbReference type="InterPro" id="IPR051539">
    <property type="entry name" value="T4SS-coupling_protein"/>
</dbReference>
<evidence type="ECO:0000256" key="4">
    <source>
        <dbReference type="ARBA" id="ARBA00022692"/>
    </source>
</evidence>
<dbReference type="GO" id="GO:0005886">
    <property type="term" value="C:plasma membrane"/>
    <property type="evidence" value="ECO:0007669"/>
    <property type="project" value="UniProtKB-SubCell"/>
</dbReference>
<dbReference type="Pfam" id="PF02534">
    <property type="entry name" value="T4SS-DNA_transf"/>
    <property type="match status" value="1"/>
</dbReference>
<evidence type="ECO:0000313" key="8">
    <source>
        <dbReference type="Proteomes" id="UP000033187"/>
    </source>
</evidence>
<dbReference type="RefSeq" id="WP_046476652.1">
    <property type="nucleotide sequence ID" value="NZ_LN829118.1"/>
</dbReference>
<dbReference type="OrthoDB" id="9759295at2"/>
<gene>
    <name evidence="7" type="ORF">YBN1229_v1_0727</name>
</gene>
<dbReference type="CDD" id="cd01127">
    <property type="entry name" value="TrwB_TraG_TraD_VirD4"/>
    <property type="match status" value="2"/>
</dbReference>
<dbReference type="EMBL" id="LN829119">
    <property type="protein sequence ID" value="CPR16257.1"/>
    <property type="molecule type" value="Genomic_DNA"/>
</dbReference>
<keyword evidence="4" id="KW-0812">Transmembrane</keyword>
<evidence type="ECO:0000256" key="2">
    <source>
        <dbReference type="ARBA" id="ARBA00008806"/>
    </source>
</evidence>
<dbReference type="Gene3D" id="3.40.50.300">
    <property type="entry name" value="P-loop containing nucleotide triphosphate hydrolases"/>
    <property type="match status" value="1"/>
</dbReference>
<keyword evidence="6" id="KW-0472">Membrane</keyword>
<keyword evidence="5" id="KW-1133">Transmembrane helix</keyword>
<keyword evidence="3" id="KW-1003">Cell membrane</keyword>
<evidence type="ECO:0000256" key="1">
    <source>
        <dbReference type="ARBA" id="ARBA00004651"/>
    </source>
</evidence>
<reference evidence="8" key="1">
    <citation type="submission" date="2015-02" db="EMBL/GenBank/DDBJ databases">
        <authorList>
            <person name="Chooi Y.-H."/>
        </authorList>
    </citation>
    <scope>NUCLEOTIDE SEQUENCE [LARGE SCALE GENOMIC DNA]</scope>
    <source>
        <strain evidence="8">strain Y</strain>
    </source>
</reference>